<keyword evidence="5 6" id="KW-0472">Membrane</keyword>
<evidence type="ECO:0000256" key="4">
    <source>
        <dbReference type="ARBA" id="ARBA00022989"/>
    </source>
</evidence>
<feature type="transmembrane region" description="Helical" evidence="6">
    <location>
        <begin position="315"/>
        <end position="332"/>
    </location>
</feature>
<dbReference type="PANTHER" id="PTHR23513">
    <property type="entry name" value="INTEGRAL MEMBRANE EFFLUX PROTEIN-RELATED"/>
    <property type="match status" value="1"/>
</dbReference>
<feature type="transmembrane region" description="Helical" evidence="6">
    <location>
        <begin position="280"/>
        <end position="303"/>
    </location>
</feature>
<proteinExistence type="predicted"/>
<keyword evidence="2" id="KW-1003">Cell membrane</keyword>
<feature type="transmembrane region" description="Helical" evidence="6">
    <location>
        <begin position="244"/>
        <end position="268"/>
    </location>
</feature>
<sequence>MGVLGALARLWRHAAFRRLMTLRLLSQAADGTLQVGMASYILFSPQSQPNAWAIAGVLALTLMPFTVIGPFVSPLLDRWSRRDVALYSDLARTVLSLIIGAVIFSGATTGAWAVVLFGALLVAMSINRFMLAGLSAGLQHTVEEDEFLTASSIVPTVGPLGVVFGAALAFAARFGLGGFMPSHQADAVVFGIAALGFLGSVLVCKGFSRRALGPTVPAERTSWVTVAVGLVEAARHVRQQTPAALALILMGATRLLFGLLSVAVILAARNLWHSVDQPDAALADLAIWGGLTGVGFVLSAPFVPLLVRAMGLRRTALLLLIGAAVVSALTALSTDKWVLFVASFFLGLAVQSFKICVDTIVQSHVDERYKGRAFTFYDMIFNSAFVLAGVVAALTLPPTGLSAPAFLLIALGYALCAVVLWVVAARLGNTTLERGTEDLTQGSLRSS</sequence>
<gene>
    <name evidence="8" type="ORF">RPIT_13215</name>
</gene>
<evidence type="ECO:0000256" key="1">
    <source>
        <dbReference type="ARBA" id="ARBA00004651"/>
    </source>
</evidence>
<feature type="transmembrane region" description="Helical" evidence="6">
    <location>
        <begin position="187"/>
        <end position="204"/>
    </location>
</feature>
<dbReference type="KEGG" id="tfl:RPIT_13215"/>
<dbReference type="Gene3D" id="1.20.1250.20">
    <property type="entry name" value="MFS general substrate transporter like domains"/>
    <property type="match status" value="1"/>
</dbReference>
<feature type="transmembrane region" description="Helical" evidence="6">
    <location>
        <begin position="152"/>
        <end position="175"/>
    </location>
</feature>
<keyword evidence="4 6" id="KW-1133">Transmembrane helix</keyword>
<protein>
    <recommendedName>
        <fullName evidence="7">Major facilitator superfamily (MFS) profile domain-containing protein</fullName>
    </recommendedName>
</protein>
<dbReference type="OrthoDB" id="3688258at2"/>
<keyword evidence="3 6" id="KW-0812">Transmembrane</keyword>
<evidence type="ECO:0000313" key="8">
    <source>
        <dbReference type="EMBL" id="AQP45649.1"/>
    </source>
</evidence>
<feature type="transmembrane region" description="Helical" evidence="6">
    <location>
        <begin position="110"/>
        <end position="131"/>
    </location>
</feature>
<dbReference type="Proteomes" id="UP000188324">
    <property type="component" value="Chromosome"/>
</dbReference>
<reference evidence="8 9" key="1">
    <citation type="journal article" date="2016" name="Int. J. Syst. Evol. Microbiol.">
        <title>Tessaracoccus flavus sp. nov., isolated from the drainage system of a lindane-producing factory.</title>
        <authorList>
            <person name="Kumari R."/>
            <person name="Singh P."/>
            <person name="Schumann P."/>
            <person name="Lal R."/>
        </authorList>
    </citation>
    <scope>NUCLEOTIDE SEQUENCE [LARGE SCALE GENOMIC DNA]</scope>
    <source>
        <strain evidence="8 9">RP1T</strain>
    </source>
</reference>
<dbReference type="InterPro" id="IPR036259">
    <property type="entry name" value="MFS_trans_sf"/>
</dbReference>
<evidence type="ECO:0000313" key="9">
    <source>
        <dbReference type="Proteomes" id="UP000188324"/>
    </source>
</evidence>
<feature type="transmembrane region" description="Helical" evidence="6">
    <location>
        <begin position="401"/>
        <end position="424"/>
    </location>
</feature>
<name>A0A1Q2CHQ2_9ACTN</name>
<dbReference type="STRING" id="1610493.RPIT_13215"/>
<accession>A0A1Q2CHQ2</accession>
<dbReference type="PANTHER" id="PTHR23513:SF17">
    <property type="entry name" value="MEMBRANE PROTEIN"/>
    <property type="match status" value="1"/>
</dbReference>
<comment type="subcellular location">
    <subcellularLocation>
        <location evidence="1">Cell membrane</location>
        <topology evidence="1">Multi-pass membrane protein</topology>
    </subcellularLocation>
</comment>
<evidence type="ECO:0000259" key="7">
    <source>
        <dbReference type="PROSITE" id="PS50850"/>
    </source>
</evidence>
<dbReference type="RefSeq" id="WP_143028218.1">
    <property type="nucleotide sequence ID" value="NZ_CP019605.1"/>
</dbReference>
<feature type="transmembrane region" description="Helical" evidence="6">
    <location>
        <begin position="49"/>
        <end position="72"/>
    </location>
</feature>
<dbReference type="GO" id="GO:0022857">
    <property type="term" value="F:transmembrane transporter activity"/>
    <property type="evidence" value="ECO:0007669"/>
    <property type="project" value="InterPro"/>
</dbReference>
<evidence type="ECO:0000256" key="2">
    <source>
        <dbReference type="ARBA" id="ARBA00022475"/>
    </source>
</evidence>
<feature type="domain" description="Major facilitator superfamily (MFS) profile" evidence="7">
    <location>
        <begin position="246"/>
        <end position="447"/>
    </location>
</feature>
<dbReference type="SUPFAM" id="SSF103473">
    <property type="entry name" value="MFS general substrate transporter"/>
    <property type="match status" value="1"/>
</dbReference>
<dbReference type="CDD" id="cd06173">
    <property type="entry name" value="MFS_MefA_like"/>
    <property type="match status" value="1"/>
</dbReference>
<dbReference type="GO" id="GO:0005886">
    <property type="term" value="C:plasma membrane"/>
    <property type="evidence" value="ECO:0007669"/>
    <property type="project" value="UniProtKB-SubCell"/>
</dbReference>
<dbReference type="EMBL" id="CP019605">
    <property type="protein sequence ID" value="AQP45649.1"/>
    <property type="molecule type" value="Genomic_DNA"/>
</dbReference>
<dbReference type="AlphaFoldDB" id="A0A1Q2CHQ2"/>
<feature type="transmembrane region" description="Helical" evidence="6">
    <location>
        <begin position="338"/>
        <end position="361"/>
    </location>
</feature>
<dbReference type="InterPro" id="IPR020846">
    <property type="entry name" value="MFS_dom"/>
</dbReference>
<evidence type="ECO:0000256" key="6">
    <source>
        <dbReference type="SAM" id="Phobius"/>
    </source>
</evidence>
<keyword evidence="9" id="KW-1185">Reference proteome</keyword>
<evidence type="ECO:0000256" key="5">
    <source>
        <dbReference type="ARBA" id="ARBA00023136"/>
    </source>
</evidence>
<evidence type="ECO:0000256" key="3">
    <source>
        <dbReference type="ARBA" id="ARBA00022692"/>
    </source>
</evidence>
<dbReference type="PROSITE" id="PS50850">
    <property type="entry name" value="MFS"/>
    <property type="match status" value="1"/>
</dbReference>
<feature type="transmembrane region" description="Helical" evidence="6">
    <location>
        <begin position="373"/>
        <end position="395"/>
    </location>
</feature>
<organism evidence="8 9">
    <name type="scientific">Tessaracoccus flavus</name>
    <dbReference type="NCBI Taxonomy" id="1610493"/>
    <lineage>
        <taxon>Bacteria</taxon>
        <taxon>Bacillati</taxon>
        <taxon>Actinomycetota</taxon>
        <taxon>Actinomycetes</taxon>
        <taxon>Propionibacteriales</taxon>
        <taxon>Propionibacteriaceae</taxon>
        <taxon>Tessaracoccus</taxon>
    </lineage>
</organism>